<gene>
    <name evidence="1" type="ORF">GJ691_15565</name>
</gene>
<comment type="caution">
    <text evidence="1">The sequence shown here is derived from an EMBL/GenBank/DDBJ whole genome shotgun (WGS) entry which is preliminary data.</text>
</comment>
<dbReference type="InterPro" id="IPR011990">
    <property type="entry name" value="TPR-like_helical_dom_sf"/>
</dbReference>
<keyword evidence="2" id="KW-1185">Reference proteome</keyword>
<sequence length="293" mass="33426">MARGLLLIVAVLIFGELSAQINHPKASPYASISQDVGLTNIQVEYSRPAVRGRKIFGELVPYGRIWRVGANESTKITFSSNVMVNDSVLEKGTYALYAFPEANNWEVVFHKNITHWGDGRDNYNPAEDALRVQVKPNSSKEFQENFLISFDSIDHNSLQMTWHWAHTQIRIPIQVDTHSFMQGQIESELKANPSAQTYYEAARYYQEQGIRYKEALEYLDKAIEIGGDTYYFNRVKSLVEAAMEDYSSAISSAQKSLELANLQGKDEFVRMNEDNIAKWKARLIKNQPNSKNK</sequence>
<dbReference type="RefSeq" id="WP_154368508.1">
    <property type="nucleotide sequence ID" value="NZ_WKJH01000024.1"/>
</dbReference>
<proteinExistence type="predicted"/>
<dbReference type="OrthoDB" id="187854at2"/>
<dbReference type="Gene3D" id="1.25.40.10">
    <property type="entry name" value="Tetratricopeptide repeat domain"/>
    <property type="match status" value="1"/>
</dbReference>
<protein>
    <submittedName>
        <fullName evidence="1">DUF2911 domain-containing protein</fullName>
    </submittedName>
</protein>
<evidence type="ECO:0000313" key="1">
    <source>
        <dbReference type="EMBL" id="MRX65572.1"/>
    </source>
</evidence>
<dbReference type="InterPro" id="IPR021314">
    <property type="entry name" value="DUF2911"/>
</dbReference>
<accession>A0A6I2MRR8</accession>
<evidence type="ECO:0000313" key="2">
    <source>
        <dbReference type="Proteomes" id="UP000443153"/>
    </source>
</evidence>
<dbReference type="SUPFAM" id="SSF48452">
    <property type="entry name" value="TPR-like"/>
    <property type="match status" value="1"/>
</dbReference>
<reference evidence="1 2" key="1">
    <citation type="submission" date="2019-11" db="EMBL/GenBank/DDBJ databases">
        <title>Maribacter lutea sp. nov., a marine bacterium isolated from intertidal sand.</title>
        <authorList>
            <person name="Liu A."/>
        </authorList>
    </citation>
    <scope>NUCLEOTIDE SEQUENCE [LARGE SCALE GENOMIC DNA]</scope>
    <source>
        <strain evidence="1 2">RZ05</strain>
    </source>
</reference>
<dbReference type="Pfam" id="PF11138">
    <property type="entry name" value="DUF2911"/>
    <property type="match status" value="1"/>
</dbReference>
<name>A0A6I2MRR8_9FLAO</name>
<organism evidence="1 2">
    <name type="scientific">Maribacter luteus</name>
    <dbReference type="NCBI Taxonomy" id="2594478"/>
    <lineage>
        <taxon>Bacteria</taxon>
        <taxon>Pseudomonadati</taxon>
        <taxon>Bacteroidota</taxon>
        <taxon>Flavobacteriia</taxon>
        <taxon>Flavobacteriales</taxon>
        <taxon>Flavobacteriaceae</taxon>
        <taxon>Maribacter</taxon>
    </lineage>
</organism>
<dbReference type="AlphaFoldDB" id="A0A6I2MRR8"/>
<dbReference type="Proteomes" id="UP000443153">
    <property type="component" value="Unassembled WGS sequence"/>
</dbReference>
<dbReference type="EMBL" id="WKJH01000024">
    <property type="protein sequence ID" value="MRX65572.1"/>
    <property type="molecule type" value="Genomic_DNA"/>
</dbReference>